<dbReference type="EMBL" id="GBXM01027531">
    <property type="protein sequence ID" value="JAH81046.1"/>
    <property type="molecule type" value="Transcribed_RNA"/>
</dbReference>
<accession>A0A0E9VSJ7</accession>
<reference evidence="1" key="1">
    <citation type="submission" date="2014-11" db="EMBL/GenBank/DDBJ databases">
        <authorList>
            <person name="Amaro Gonzalez C."/>
        </authorList>
    </citation>
    <scope>NUCLEOTIDE SEQUENCE</scope>
</reference>
<proteinExistence type="predicted"/>
<organism evidence="1">
    <name type="scientific">Anguilla anguilla</name>
    <name type="common">European freshwater eel</name>
    <name type="synonym">Muraena anguilla</name>
    <dbReference type="NCBI Taxonomy" id="7936"/>
    <lineage>
        <taxon>Eukaryota</taxon>
        <taxon>Metazoa</taxon>
        <taxon>Chordata</taxon>
        <taxon>Craniata</taxon>
        <taxon>Vertebrata</taxon>
        <taxon>Euteleostomi</taxon>
        <taxon>Actinopterygii</taxon>
        <taxon>Neopterygii</taxon>
        <taxon>Teleostei</taxon>
        <taxon>Anguilliformes</taxon>
        <taxon>Anguillidae</taxon>
        <taxon>Anguilla</taxon>
    </lineage>
</organism>
<protein>
    <submittedName>
        <fullName evidence="1">Uncharacterized protein</fullName>
    </submittedName>
</protein>
<sequence>MPASHTQECVTLYTEVCCCSSVTLGVRFDF</sequence>
<dbReference type="AlphaFoldDB" id="A0A0E9VSJ7"/>
<reference evidence="1" key="2">
    <citation type="journal article" date="2015" name="Fish Shellfish Immunol.">
        <title>Early steps in the European eel (Anguilla anguilla)-Vibrio vulnificus interaction in the gills: Role of the RtxA13 toxin.</title>
        <authorList>
            <person name="Callol A."/>
            <person name="Pajuelo D."/>
            <person name="Ebbesson L."/>
            <person name="Teles M."/>
            <person name="MacKenzie S."/>
            <person name="Amaro C."/>
        </authorList>
    </citation>
    <scope>NUCLEOTIDE SEQUENCE</scope>
</reference>
<name>A0A0E9VSJ7_ANGAN</name>
<evidence type="ECO:0000313" key="1">
    <source>
        <dbReference type="EMBL" id="JAH81046.1"/>
    </source>
</evidence>